<evidence type="ECO:0000313" key="2">
    <source>
        <dbReference type="Proteomes" id="UP001281147"/>
    </source>
</evidence>
<evidence type="ECO:0000313" key="1">
    <source>
        <dbReference type="EMBL" id="KAK3722760.1"/>
    </source>
</evidence>
<organism evidence="1 2">
    <name type="scientific">Vermiconidia calcicola</name>
    <dbReference type="NCBI Taxonomy" id="1690605"/>
    <lineage>
        <taxon>Eukaryota</taxon>
        <taxon>Fungi</taxon>
        <taxon>Dikarya</taxon>
        <taxon>Ascomycota</taxon>
        <taxon>Pezizomycotina</taxon>
        <taxon>Dothideomycetes</taxon>
        <taxon>Dothideomycetidae</taxon>
        <taxon>Mycosphaerellales</taxon>
        <taxon>Extremaceae</taxon>
        <taxon>Vermiconidia</taxon>
    </lineage>
</organism>
<protein>
    <submittedName>
        <fullName evidence="1">Uncharacterized protein</fullName>
    </submittedName>
</protein>
<dbReference type="EMBL" id="JAUTXU010000012">
    <property type="protein sequence ID" value="KAK3722760.1"/>
    <property type="molecule type" value="Genomic_DNA"/>
</dbReference>
<proteinExistence type="predicted"/>
<gene>
    <name evidence="1" type="ORF">LTR37_002332</name>
</gene>
<sequence>MGTRMTRKKAAEVAEQLHIDEDELLARPYDDPSAIAKVATPEPADRAPLGDIAPNSAESKSQSDDGAQELKKSTRRKKPRKLGPGRGKKNNPAASTTSVADVADEDGSKEVIPDEDDSAPSPASEKAAEDLLKDVPERVHKVSIEDTTRPRSPPSAAVKLTRSQLKEQAEIATEPKTLVDGIGQTPEEQVETMGEDTTRDIPVFDASGVIDFDETPGPMTQTSMDAPISPPPNAIPTVISRLRTDTPGKRSTSNKENVEPVSMASPQTRNYDALEDAVTTATPPPPSHTRRPSPRPEDNIVALDELDDAVENANKDIPEVQTSPEKPKTRESNGTPKKDSKKTAPVVRTTKSSAARLSMAQNAKDPSNNRAPALGRPRESTALGRASSVRDTASTSKRITSTSSNRGEKPAMDGEKKDVVIPHSKPRPVSLSFPTPPPPPKSKKAPTQSTFQLPGEAVAAKLKAAREARMQKGAEDLEKKNMNTSQSKQRPTSLSFPAPPPPAKSKKALTQSTFQLSGDAVAARLKAAREARTQKETDKEEEKKKTPFKARPVPASLSKAPSVRQTSASKARESLMNGKDLRASTSAAPGGGLQRANSIATARSRPPVAKPTQDSLAVKKRPSTASASLSKPRESMMSVSTGTARVPSKGTAKGKEVFNRAANAKATADSEKHSREEAAKKARADAGERSKQLAREFAEKQRRKKMGGKAKEVQQTEGGLEAEPAAVKAPIDAVDAAPAVTV</sequence>
<accession>A0ACC3NTD2</accession>
<name>A0ACC3NTD2_9PEZI</name>
<dbReference type="Proteomes" id="UP001281147">
    <property type="component" value="Unassembled WGS sequence"/>
</dbReference>
<keyword evidence="2" id="KW-1185">Reference proteome</keyword>
<reference evidence="1" key="1">
    <citation type="submission" date="2023-07" db="EMBL/GenBank/DDBJ databases">
        <title>Black Yeasts Isolated from many extreme environments.</title>
        <authorList>
            <person name="Coleine C."/>
            <person name="Stajich J.E."/>
            <person name="Selbmann L."/>
        </authorList>
    </citation>
    <scope>NUCLEOTIDE SEQUENCE</scope>
    <source>
        <strain evidence="1">CCFEE 5714</strain>
    </source>
</reference>
<comment type="caution">
    <text evidence="1">The sequence shown here is derived from an EMBL/GenBank/DDBJ whole genome shotgun (WGS) entry which is preliminary data.</text>
</comment>